<reference evidence="6 8" key="1">
    <citation type="journal article" date="2018" name="Elife">
        <title>Discovery and characterization of a prevalent human gut bacterial enzyme sufficient for the inactivation of a family of plant toxins.</title>
        <authorList>
            <person name="Koppel N."/>
            <person name="Bisanz J.E."/>
            <person name="Pandelia M.E."/>
            <person name="Turnbaugh P.J."/>
            <person name="Balskus E.P."/>
        </authorList>
    </citation>
    <scope>NUCLEOTIDE SEQUENCE [LARGE SCALE GENOMIC DNA]</scope>
    <source>
        <strain evidence="6 8">DSM 16107</strain>
    </source>
</reference>
<evidence type="ECO:0000259" key="5">
    <source>
        <dbReference type="SMART" id="SM00421"/>
    </source>
</evidence>
<feature type="transmembrane region" description="Helical" evidence="4">
    <location>
        <begin position="147"/>
        <end position="167"/>
    </location>
</feature>
<protein>
    <submittedName>
        <fullName evidence="7">DNA-binding response regulator</fullName>
    </submittedName>
</protein>
<dbReference type="GO" id="GO:0003677">
    <property type="term" value="F:DNA binding"/>
    <property type="evidence" value="ECO:0007669"/>
    <property type="project" value="UniProtKB-KW"/>
</dbReference>
<keyword evidence="4" id="KW-0472">Membrane</keyword>
<dbReference type="GO" id="GO:0006355">
    <property type="term" value="P:regulation of DNA-templated transcription"/>
    <property type="evidence" value="ECO:0007669"/>
    <property type="project" value="InterPro"/>
</dbReference>
<feature type="transmembrane region" description="Helical" evidence="4">
    <location>
        <begin position="258"/>
        <end position="282"/>
    </location>
</feature>
<dbReference type="InterPro" id="IPR036259">
    <property type="entry name" value="MFS_trans_sf"/>
</dbReference>
<evidence type="ECO:0000313" key="6">
    <source>
        <dbReference type="EMBL" id="RDB66031.1"/>
    </source>
</evidence>
<dbReference type="Gene3D" id="1.10.10.10">
    <property type="entry name" value="Winged helix-like DNA-binding domain superfamily/Winged helix DNA-binding domain"/>
    <property type="match status" value="1"/>
</dbReference>
<feature type="transmembrane region" description="Helical" evidence="4">
    <location>
        <begin position="327"/>
        <end position="346"/>
    </location>
</feature>
<feature type="transmembrane region" description="Helical" evidence="4">
    <location>
        <begin position="294"/>
        <end position="315"/>
    </location>
</feature>
<keyword evidence="2 7" id="KW-0238">DNA-binding</keyword>
<dbReference type="PRINTS" id="PR00038">
    <property type="entry name" value="HTHLUXR"/>
</dbReference>
<feature type="transmembrane region" description="Helical" evidence="4">
    <location>
        <begin position="358"/>
        <end position="377"/>
    </location>
</feature>
<feature type="transmembrane region" description="Helical" evidence="4">
    <location>
        <begin position="12"/>
        <end position="36"/>
    </location>
</feature>
<reference evidence="7" key="3">
    <citation type="journal article" date="2019" name="Microbiol. Resour. Announc.">
        <title>Draft Genome Sequences of Type Strains of Gordonibacter faecihominis, Paraeggerthella hongkongensis, Parvibacter caecicola,Slackia equolifaciens, Slackia faecicanis, and Slackia isoflavoniconvertens.</title>
        <authorList>
            <person name="Danylec N."/>
            <person name="Stoll D.A."/>
            <person name="Dotsch A."/>
            <person name="Huch M."/>
        </authorList>
    </citation>
    <scope>NUCLEOTIDE SEQUENCE</scope>
    <source>
        <strain evidence="7">DSM 16107</strain>
    </source>
</reference>
<feature type="transmembrane region" description="Helical" evidence="4">
    <location>
        <begin position="56"/>
        <end position="75"/>
    </location>
</feature>
<keyword evidence="8" id="KW-1185">Reference proteome</keyword>
<keyword evidence="4" id="KW-0812">Transmembrane</keyword>
<keyword evidence="3" id="KW-0804">Transcription</keyword>
<dbReference type="SUPFAM" id="SSF103473">
    <property type="entry name" value="MFS general substrate transporter"/>
    <property type="match status" value="1"/>
</dbReference>
<evidence type="ECO:0000256" key="3">
    <source>
        <dbReference type="ARBA" id="ARBA00023163"/>
    </source>
</evidence>
<feature type="transmembrane region" description="Helical" evidence="4">
    <location>
        <begin position="389"/>
        <end position="407"/>
    </location>
</feature>
<evidence type="ECO:0000256" key="2">
    <source>
        <dbReference type="ARBA" id="ARBA00023125"/>
    </source>
</evidence>
<sequence>MQSTHNHARSLTATLPTTAELAIGTALGCNMAWVSMSFKSMGFYASYGHGESLLDAIYLVSIVTVALTLLLAGAFDRATGMLLERRGTTFALPLGVATSTLIMPLAGLEGAAGEVALFVAGALSGLFSGLFLFKFGMVFSLMTMRSTVIGAASGSIVSALLFALFLLFSPFEACVFAASMPLVASVLLEFGKKGIPFAVQESPCSLLDQHALDDAQEQSEWKQLVAKLAACSLLVGFANEAARTLYVQMGIANTDGTAYALAQSFAAFGVTVGIIVIALGLLSSKTERMAKNCYHALVLLLVGGVLLLPLPLVYPSVSVHLPHAVNAASYTCFGMFMWVIITAVCGRYQQARVRTFGFVRAAWAIGPLLGMLLGRYILHVAGLSIESAYPVMLASTLILLLVSGLIFSESDLIRAMDIIPLARKQRFRTQCLKVIEKHGLSEREGEIMIMFAKGRNLPYVQEHLYLSKSTVSTHRQHIYQKLDIHTQQELMDLVEAEKA</sequence>
<evidence type="ECO:0000256" key="4">
    <source>
        <dbReference type="SAM" id="Phobius"/>
    </source>
</evidence>
<evidence type="ECO:0000313" key="7">
    <source>
        <dbReference type="EMBL" id="RNM38993.1"/>
    </source>
</evidence>
<name>A0A3N0IPQ3_9ACTN</name>
<proteinExistence type="predicted"/>
<evidence type="ECO:0000313" key="9">
    <source>
        <dbReference type="Proteomes" id="UP000270112"/>
    </source>
</evidence>
<dbReference type="InterPro" id="IPR036388">
    <property type="entry name" value="WH-like_DNA-bd_sf"/>
</dbReference>
<dbReference type="Pfam" id="PF00196">
    <property type="entry name" value="GerE"/>
    <property type="match status" value="1"/>
</dbReference>
<dbReference type="SMART" id="SM00421">
    <property type="entry name" value="HTH_LUXR"/>
    <property type="match status" value="1"/>
</dbReference>
<dbReference type="PANTHER" id="PTHR44688:SF16">
    <property type="entry name" value="DNA-BINDING TRANSCRIPTIONAL ACTIVATOR DEVR_DOSR"/>
    <property type="match status" value="1"/>
</dbReference>
<accession>A0A3N0IPQ3</accession>
<feature type="domain" description="HTH luxR-type" evidence="5">
    <location>
        <begin position="437"/>
        <end position="494"/>
    </location>
</feature>
<dbReference type="PANTHER" id="PTHR44688">
    <property type="entry name" value="DNA-BINDING TRANSCRIPTIONAL ACTIVATOR DEVR_DOSR"/>
    <property type="match status" value="1"/>
</dbReference>
<dbReference type="AlphaFoldDB" id="A0A3N0IPQ3"/>
<dbReference type="OrthoDB" id="9808843at2"/>
<feature type="transmembrane region" description="Helical" evidence="4">
    <location>
        <begin position="112"/>
        <end position="135"/>
    </location>
</feature>
<keyword evidence="1" id="KW-0805">Transcription regulation</keyword>
<dbReference type="InterPro" id="IPR016032">
    <property type="entry name" value="Sig_transdc_resp-reg_C-effctor"/>
</dbReference>
<dbReference type="EMBL" id="QICC01000139">
    <property type="protein sequence ID" value="RNM38993.1"/>
    <property type="molecule type" value="Genomic_DNA"/>
</dbReference>
<reference evidence="9" key="2">
    <citation type="submission" date="2018-05" db="EMBL/GenBank/DDBJ databases">
        <title>Genome Sequencing of selected type strains of the family Eggerthellaceae.</title>
        <authorList>
            <person name="Danylec N."/>
            <person name="Stoll D.A."/>
            <person name="Doetsch A."/>
            <person name="Huch M."/>
        </authorList>
    </citation>
    <scope>NUCLEOTIDE SEQUENCE [LARGE SCALE GENOMIC DNA]</scope>
    <source>
        <strain evidence="9">DSM 16107</strain>
    </source>
</reference>
<dbReference type="Proteomes" id="UP000270112">
    <property type="component" value="Unassembled WGS sequence"/>
</dbReference>
<feature type="transmembrane region" description="Helical" evidence="4">
    <location>
        <begin position="87"/>
        <end position="106"/>
    </location>
</feature>
<keyword evidence="4" id="KW-1133">Transmembrane helix</keyword>
<dbReference type="Proteomes" id="UP000253817">
    <property type="component" value="Unassembled WGS sequence"/>
</dbReference>
<dbReference type="SUPFAM" id="SSF46894">
    <property type="entry name" value="C-terminal effector domain of the bipartite response regulators"/>
    <property type="match status" value="1"/>
</dbReference>
<dbReference type="InterPro" id="IPR000792">
    <property type="entry name" value="Tscrpt_reg_LuxR_C"/>
</dbReference>
<evidence type="ECO:0000256" key="1">
    <source>
        <dbReference type="ARBA" id="ARBA00023015"/>
    </source>
</evidence>
<dbReference type="RefSeq" id="WP_114547518.1">
    <property type="nucleotide sequence ID" value="NZ_PPTT01000033.1"/>
</dbReference>
<comment type="caution">
    <text evidence="7">The sequence shown here is derived from an EMBL/GenBank/DDBJ whole genome shotgun (WGS) entry which is preliminary data.</text>
</comment>
<evidence type="ECO:0000313" key="8">
    <source>
        <dbReference type="Proteomes" id="UP000253817"/>
    </source>
</evidence>
<organism evidence="7 9">
    <name type="scientific">Eggerthella sinensis</name>
    <dbReference type="NCBI Taxonomy" id="242230"/>
    <lineage>
        <taxon>Bacteria</taxon>
        <taxon>Bacillati</taxon>
        <taxon>Actinomycetota</taxon>
        <taxon>Coriobacteriia</taxon>
        <taxon>Eggerthellales</taxon>
        <taxon>Eggerthellaceae</taxon>
        <taxon>Eggerthella</taxon>
    </lineage>
</organism>
<gene>
    <name evidence="6" type="ORF">C1876_14930</name>
    <name evidence="7" type="ORF">DMP09_17080</name>
</gene>
<dbReference type="EMBL" id="PPTT01000033">
    <property type="protein sequence ID" value="RDB66031.1"/>
    <property type="molecule type" value="Genomic_DNA"/>
</dbReference>